<dbReference type="SUPFAM" id="SSF81383">
    <property type="entry name" value="F-box domain"/>
    <property type="match status" value="1"/>
</dbReference>
<dbReference type="InterPro" id="IPR036047">
    <property type="entry name" value="F-box-like_dom_sf"/>
</dbReference>
<accession>A0ABY8U0X1</accession>
<proteinExistence type="predicted"/>
<sequence>METAFNDLEIACLLRVFSFLTPKDCARASCVHPLWNSVAGDNAVWKPHLAADYAASSAAAPDGSEAATYRAAYAAWHTAYADVAGPLLARTLACWRRIEAYLQQHSPQILATLNPGATAQQVAQAEAELGHPLPLAVRCIYRVHNGQDLRLHQRGASGGPPPNLLMGLFGCLIFYDHVTSNALQSLEEMVQKTALFRSIRPMGARHPLLLSNHVVFAHSFKPNDKVCVLDAGTGGVYQKLPHSRDWPLAPAADTYPGACDGMLRWMEEYARRLSEGWYGGCESDSSVKGPLEEAVKGPLEEAGITVGGAISLFPRAYPAAATAITRGVQVRQRLGDLHV</sequence>
<evidence type="ECO:0000259" key="1">
    <source>
        <dbReference type="SMART" id="SM00860"/>
    </source>
</evidence>
<dbReference type="InterPro" id="IPR037883">
    <property type="entry name" value="Knr4/Smi1-like_sf"/>
</dbReference>
<dbReference type="SMART" id="SM00860">
    <property type="entry name" value="SMI1_KNR4"/>
    <property type="match status" value="1"/>
</dbReference>
<dbReference type="PANTHER" id="PTHR47463">
    <property type="entry name" value="F-BOX PROTEIN SKIP16"/>
    <property type="match status" value="1"/>
</dbReference>
<dbReference type="SUPFAM" id="SSF160631">
    <property type="entry name" value="SMI1/KNR4-like"/>
    <property type="match status" value="1"/>
</dbReference>
<reference evidence="2 3" key="1">
    <citation type="submission" date="2023-05" db="EMBL/GenBank/DDBJ databases">
        <title>A 100% complete, gapless, phased diploid assembly of the Scenedesmus obliquus UTEX 3031 genome.</title>
        <authorList>
            <person name="Biondi T.C."/>
            <person name="Hanschen E.R."/>
            <person name="Kwon T."/>
            <person name="Eng W."/>
            <person name="Kruse C.P.S."/>
            <person name="Koehler S.I."/>
            <person name="Kunde Y."/>
            <person name="Gleasner C.D."/>
            <person name="You Mak K.T."/>
            <person name="Polle J."/>
            <person name="Hovde B.T."/>
            <person name="Starkenburg S.R."/>
        </authorList>
    </citation>
    <scope>NUCLEOTIDE SEQUENCE [LARGE SCALE GENOMIC DNA]</scope>
    <source>
        <strain evidence="2 3">DOE0152z</strain>
    </source>
</reference>
<dbReference type="Proteomes" id="UP001244341">
    <property type="component" value="Chromosome 6b"/>
</dbReference>
<keyword evidence="3" id="KW-1185">Reference proteome</keyword>
<dbReference type="Pfam" id="PF12937">
    <property type="entry name" value="F-box-like"/>
    <property type="match status" value="1"/>
</dbReference>
<dbReference type="PANTHER" id="PTHR47463:SF2">
    <property type="entry name" value="F-BOX PROTEIN SKIP16"/>
    <property type="match status" value="1"/>
</dbReference>
<evidence type="ECO:0000313" key="2">
    <source>
        <dbReference type="EMBL" id="WIA14995.1"/>
    </source>
</evidence>
<evidence type="ECO:0000313" key="3">
    <source>
        <dbReference type="Proteomes" id="UP001244341"/>
    </source>
</evidence>
<feature type="domain" description="Knr4/Smi1-like" evidence="1">
    <location>
        <begin position="116"/>
        <end position="192"/>
    </location>
</feature>
<name>A0ABY8U0X1_TETOB</name>
<gene>
    <name evidence="2" type="ORF">OEZ85_001701</name>
</gene>
<organism evidence="2 3">
    <name type="scientific">Tetradesmus obliquus</name>
    <name type="common">Green alga</name>
    <name type="synonym">Acutodesmus obliquus</name>
    <dbReference type="NCBI Taxonomy" id="3088"/>
    <lineage>
        <taxon>Eukaryota</taxon>
        <taxon>Viridiplantae</taxon>
        <taxon>Chlorophyta</taxon>
        <taxon>core chlorophytes</taxon>
        <taxon>Chlorophyceae</taxon>
        <taxon>CS clade</taxon>
        <taxon>Sphaeropleales</taxon>
        <taxon>Scenedesmaceae</taxon>
        <taxon>Tetradesmus</taxon>
    </lineage>
</organism>
<dbReference type="Gene3D" id="1.20.1280.50">
    <property type="match status" value="1"/>
</dbReference>
<protein>
    <recommendedName>
        <fullName evidence="1">Knr4/Smi1-like domain-containing protein</fullName>
    </recommendedName>
</protein>
<dbReference type="InterPro" id="IPR018958">
    <property type="entry name" value="Knr4/Smi1-like_dom"/>
</dbReference>
<dbReference type="InterPro" id="IPR001810">
    <property type="entry name" value="F-box_dom"/>
</dbReference>
<dbReference type="EMBL" id="CP126213">
    <property type="protein sequence ID" value="WIA14995.1"/>
    <property type="molecule type" value="Genomic_DNA"/>
</dbReference>